<sequence>MCQFYAKLPSRPPYFDPLFLVEMRLQKRVDLVVDPWSNFTVWERGPDGLFSISVLQQLQLYKLPMKVIRNKNEESERLVRFYLSLLSVSKVITLDTAFGIYPGLPVIPLDKGKNGFLPGFGSLLRLIHSRGVATRPLALWVPRTCYADQKHNERFNMRIFICARKLSHQNDLLVTRPFYRYFCLADWVRLLRVGLSVGLQSSVFPTGNLTIEPQLADDYYCYCWHFFSSVSFILSQAHQVGLEASVGTVD</sequence>
<dbReference type="EMBL" id="AUSU01000097">
    <property type="protein sequence ID" value="EPS74364.1"/>
    <property type="molecule type" value="Genomic_DNA"/>
</dbReference>
<gene>
    <name evidence="1" type="ORF">M569_00386</name>
</gene>
<proteinExistence type="predicted"/>
<organism evidence="1 2">
    <name type="scientific">Genlisea aurea</name>
    <dbReference type="NCBI Taxonomy" id="192259"/>
    <lineage>
        <taxon>Eukaryota</taxon>
        <taxon>Viridiplantae</taxon>
        <taxon>Streptophyta</taxon>
        <taxon>Embryophyta</taxon>
        <taxon>Tracheophyta</taxon>
        <taxon>Spermatophyta</taxon>
        <taxon>Magnoliopsida</taxon>
        <taxon>eudicotyledons</taxon>
        <taxon>Gunneridae</taxon>
        <taxon>Pentapetalae</taxon>
        <taxon>asterids</taxon>
        <taxon>lamiids</taxon>
        <taxon>Lamiales</taxon>
        <taxon>Lentibulariaceae</taxon>
        <taxon>Genlisea</taxon>
    </lineage>
</organism>
<accession>S8D3T5</accession>
<evidence type="ECO:0000313" key="1">
    <source>
        <dbReference type="EMBL" id="EPS74364.1"/>
    </source>
</evidence>
<dbReference type="Proteomes" id="UP000015453">
    <property type="component" value="Unassembled WGS sequence"/>
</dbReference>
<comment type="caution">
    <text evidence="1">The sequence shown here is derived from an EMBL/GenBank/DDBJ whole genome shotgun (WGS) entry which is preliminary data.</text>
</comment>
<dbReference type="AlphaFoldDB" id="S8D3T5"/>
<evidence type="ECO:0000313" key="2">
    <source>
        <dbReference type="Proteomes" id="UP000015453"/>
    </source>
</evidence>
<keyword evidence="2" id="KW-1185">Reference proteome</keyword>
<protein>
    <submittedName>
        <fullName evidence="1">Uncharacterized protein</fullName>
    </submittedName>
</protein>
<reference evidence="1 2" key="1">
    <citation type="journal article" date="2013" name="BMC Genomics">
        <title>The miniature genome of a carnivorous plant Genlisea aurea contains a low number of genes and short non-coding sequences.</title>
        <authorList>
            <person name="Leushkin E.V."/>
            <person name="Sutormin R.A."/>
            <person name="Nabieva E.R."/>
            <person name="Penin A.A."/>
            <person name="Kondrashov A.S."/>
            <person name="Logacheva M.D."/>
        </authorList>
    </citation>
    <scope>NUCLEOTIDE SEQUENCE [LARGE SCALE GENOMIC DNA]</scope>
</reference>
<name>S8D3T5_9LAMI</name>